<feature type="transmembrane region" description="Helical" evidence="1">
    <location>
        <begin position="312"/>
        <end position="333"/>
    </location>
</feature>
<proteinExistence type="predicted"/>
<keyword evidence="1" id="KW-1133">Transmembrane helix</keyword>
<name>A0A1M5B9Z7_9BACL</name>
<feature type="transmembrane region" description="Helical" evidence="1">
    <location>
        <begin position="227"/>
        <end position="246"/>
    </location>
</feature>
<protein>
    <submittedName>
        <fullName evidence="3">Glycosyltransferase, catalytic subunit of cellulose synthase and poly-beta-1,6-N-acetylglucosamine synthase</fullName>
    </submittedName>
</protein>
<dbReference type="EMBL" id="FQVL01000020">
    <property type="protein sequence ID" value="SHF39260.1"/>
    <property type="molecule type" value="Genomic_DNA"/>
</dbReference>
<feature type="domain" description="Glycosyltransferase 2-like" evidence="2">
    <location>
        <begin position="37"/>
        <end position="119"/>
    </location>
</feature>
<dbReference type="Pfam" id="PF00535">
    <property type="entry name" value="Glycos_transf_2"/>
    <property type="match status" value="1"/>
</dbReference>
<feature type="transmembrane region" description="Helical" evidence="1">
    <location>
        <begin position="354"/>
        <end position="376"/>
    </location>
</feature>
<keyword evidence="4" id="KW-1185">Reference proteome</keyword>
<accession>A0A1M5B9Z7</accession>
<dbReference type="Proteomes" id="UP000184476">
    <property type="component" value="Unassembled WGS sequence"/>
</dbReference>
<dbReference type="SUPFAM" id="SSF53448">
    <property type="entry name" value="Nucleotide-diphospho-sugar transferases"/>
    <property type="match status" value="1"/>
</dbReference>
<dbReference type="GO" id="GO:0016740">
    <property type="term" value="F:transferase activity"/>
    <property type="evidence" value="ECO:0007669"/>
    <property type="project" value="UniProtKB-KW"/>
</dbReference>
<feature type="transmembrane region" description="Helical" evidence="1">
    <location>
        <begin position="267"/>
        <end position="287"/>
    </location>
</feature>
<evidence type="ECO:0000256" key="1">
    <source>
        <dbReference type="SAM" id="Phobius"/>
    </source>
</evidence>
<keyword evidence="1" id="KW-0472">Membrane</keyword>
<keyword evidence="1" id="KW-0812">Transmembrane</keyword>
<organism evidence="3 4">
    <name type="scientific">Seinonella peptonophila</name>
    <dbReference type="NCBI Taxonomy" id="112248"/>
    <lineage>
        <taxon>Bacteria</taxon>
        <taxon>Bacillati</taxon>
        <taxon>Bacillota</taxon>
        <taxon>Bacilli</taxon>
        <taxon>Bacillales</taxon>
        <taxon>Thermoactinomycetaceae</taxon>
        <taxon>Seinonella</taxon>
    </lineage>
</organism>
<reference evidence="3 4" key="1">
    <citation type="submission" date="2016-11" db="EMBL/GenBank/DDBJ databases">
        <authorList>
            <person name="Jaros S."/>
            <person name="Januszkiewicz K."/>
            <person name="Wedrychowicz H."/>
        </authorList>
    </citation>
    <scope>NUCLEOTIDE SEQUENCE [LARGE SCALE GENOMIC DNA]</scope>
    <source>
        <strain evidence="3 4">DSM 44666</strain>
    </source>
</reference>
<evidence type="ECO:0000259" key="2">
    <source>
        <dbReference type="Pfam" id="PF00535"/>
    </source>
</evidence>
<dbReference type="STRING" id="112248.SAMN05444392_1208"/>
<dbReference type="InterPro" id="IPR001173">
    <property type="entry name" value="Glyco_trans_2-like"/>
</dbReference>
<evidence type="ECO:0000313" key="4">
    <source>
        <dbReference type="Proteomes" id="UP000184476"/>
    </source>
</evidence>
<feature type="transmembrane region" description="Helical" evidence="1">
    <location>
        <begin position="133"/>
        <end position="154"/>
    </location>
</feature>
<dbReference type="AlphaFoldDB" id="A0A1M5B9Z7"/>
<dbReference type="Gene3D" id="3.90.550.10">
    <property type="entry name" value="Spore Coat Polysaccharide Biosynthesis Protein SpsA, Chain A"/>
    <property type="match status" value="1"/>
</dbReference>
<evidence type="ECO:0000313" key="3">
    <source>
        <dbReference type="EMBL" id="SHF39260.1"/>
    </source>
</evidence>
<feature type="transmembrane region" description="Helical" evidence="1">
    <location>
        <begin position="396"/>
        <end position="417"/>
    </location>
</feature>
<keyword evidence="3" id="KW-0808">Transferase</keyword>
<gene>
    <name evidence="3" type="ORF">SAMN05444392_1208</name>
</gene>
<dbReference type="InterPro" id="IPR029044">
    <property type="entry name" value="Nucleotide-diphossugar_trans"/>
</dbReference>
<sequence length="428" mass="48393">MIIPLLAEEGDELKSLADYIVGFDAAIDSDFPFPVQVVVVDQSDDSAANYLDNRLSGTTRVLHYRPTEEERKRGKNGKLNNVVAGLALAKYDRILLVDDHYRVSPETLKELYPYYDKYDGGFQMLPRFDTYPLGVLVDMAGAFVTCLLSGIQFFGHNAFWKNAVDIDTFPKDVLFDDFAIFRHIKRRGRAVGFVRRIALECTQSSDHKFLQQRVRYAYENLFGGWKLQVSLLLCNWMVILPVLQVIQNILAPFQDTITTISKALSPPLVPLSLMTLVCLVLAAPTLVKRKRADVQGDMRGTVTFENKKNKHLVISFEVAGFVLQVILATWFILTPASSLLDQMNEVVPRAVFEILEMIVTHSPIIVITLSLLLGLIGQMVYGRKIVPPYTFIFSPVWLWSLTIATLIAIVLQLRGGVRYGEEKIQRPY</sequence>